<organism evidence="3 4">
    <name type="scientific">Amazonocrinis nigriterrae CENA67</name>
    <dbReference type="NCBI Taxonomy" id="2794033"/>
    <lineage>
        <taxon>Bacteria</taxon>
        <taxon>Bacillati</taxon>
        <taxon>Cyanobacteriota</taxon>
        <taxon>Cyanophyceae</taxon>
        <taxon>Nostocales</taxon>
        <taxon>Nostocaceae</taxon>
        <taxon>Amazonocrinis</taxon>
        <taxon>Amazonocrinis nigriterrae</taxon>
    </lineage>
</organism>
<sequence length="968" mass="107041">MKRDKLCCIVIFTLLATLSTSFVLNLPIVFTASQVLAQTTDERKAEAQRLSQQGIQQLNTGQFQAALQSFQQALIIYQEIKDRKGEGQSLGNLGLIYFFLGEYTKAIDYHQQDLVIAREFNDRLGEGQALGNLGLAYYVLGNYGKAIEYEQQHLTIARQINHRQGESNALGNLGSIYLAQGDYAKAVEYLQQVLLIARELQDSLSEGKALANLGLAYIYQSDFTQGLDFLEKSLILARKIQDRQTEGMVIRQLGNIYINQGDYSKGIDYLQKSLKIAQEIQEPNGEASAFTDLGGVFLRTGDYDRAIDYFQQSLTIARQIKNPHTEVNSLMSLGLGYFTLGDYARANDYLQSGLQIAHNIPSLPGEAGILNNLGLISDEIGQPTQAIEYHQQSLIIARKIKDLNTEGKALGNLGLAYFELGDYGKAIDYQQQWLAIARRVRDRESEGKTLGNLGNIYAAQQNYTKGIEYQQQWLAIAREIKDTTSESAALNNLGNFFYKSGNFVVAEKSLLESIGLKESFRGGLDDSAKVSIFDIQSHTYQTLQQVLIAQNKTDAALEIAERGRARAFVELISSRLNNNNGETKPKSPTIDQIKEIAKLQNSTLVQYSIIGDDFQVAGKKQFKESELYIWVVKPTGEVTFRKANLKPLWQKDKTNLDELVITSRESIGTRGRGIFDISYNPNAPKAENNLKRLHELLIKPIADVLPTKASDKVIFIPQGSLFLVPFPALQDENGQYLIEKHTILTSPSIQVLQLTRQQRNLVSGKDALVVGNPTMPKFPPKIGEPPRQLPALPGAEKEAKAIAPLLKTQPLIGKQATKSAVLQLLPKARIIHLATHGLLDDIQGLNSAIALTPSGKDNGLLTANEIFDLKLNAELVVLSACDTGRGRITGDGVIGLSRSLISAGVPSVMVSLWSVPDAPTASLMTEFYQNLQKNPDKAQALRQAMLITMKQHPNPRDWAAFTLIGEAE</sequence>
<dbReference type="Gene3D" id="1.25.40.10">
    <property type="entry name" value="Tetratricopeptide repeat domain"/>
    <property type="match status" value="4"/>
</dbReference>
<dbReference type="InterPro" id="IPR024983">
    <property type="entry name" value="CHAT_dom"/>
</dbReference>
<dbReference type="SUPFAM" id="SSF48452">
    <property type="entry name" value="TPR-like"/>
    <property type="match status" value="3"/>
</dbReference>
<keyword evidence="4" id="KW-1185">Reference proteome</keyword>
<dbReference type="SMART" id="SM00028">
    <property type="entry name" value="TPR"/>
    <property type="match status" value="12"/>
</dbReference>
<dbReference type="PANTHER" id="PTHR10098">
    <property type="entry name" value="RAPSYN-RELATED"/>
    <property type="match status" value="1"/>
</dbReference>
<feature type="repeat" description="TPR" evidence="1">
    <location>
        <begin position="167"/>
        <end position="200"/>
    </location>
</feature>
<evidence type="ECO:0000256" key="1">
    <source>
        <dbReference type="PROSITE-ProRule" id="PRU00339"/>
    </source>
</evidence>
<name>A0A8J7HZB8_9NOST</name>
<feature type="domain" description="CHAT" evidence="2">
    <location>
        <begin position="690"/>
        <end position="966"/>
    </location>
</feature>
<dbReference type="Pfam" id="PF13424">
    <property type="entry name" value="TPR_12"/>
    <property type="match status" value="5"/>
</dbReference>
<reference evidence="3 4" key="1">
    <citation type="journal article" date="2021" name="Int. J. Syst. Evol. Microbiol.">
        <title>Amazonocrinis nigriterrae gen. nov., sp. nov., Atlanticothrix silvestris gen. nov., sp. nov. and Dendronalium phyllosphericum gen. nov., sp. nov., nostocacean cyanobacteria from Brazilian environments.</title>
        <authorList>
            <person name="Alvarenga D.O."/>
            <person name="Andreote A.P.D."/>
            <person name="Branco L.H.Z."/>
            <person name="Delbaje E."/>
            <person name="Cruz R.B."/>
            <person name="Varani A.M."/>
            <person name="Fiore M.F."/>
        </authorList>
    </citation>
    <scope>NUCLEOTIDE SEQUENCE [LARGE SCALE GENOMIC DNA]</scope>
    <source>
        <strain evidence="3 4">CENA67</strain>
    </source>
</reference>
<dbReference type="PROSITE" id="PS50005">
    <property type="entry name" value="TPR"/>
    <property type="match status" value="3"/>
</dbReference>
<dbReference type="AlphaFoldDB" id="A0A8J7HZB8"/>
<evidence type="ECO:0000313" key="4">
    <source>
        <dbReference type="Proteomes" id="UP000632766"/>
    </source>
</evidence>
<keyword evidence="1" id="KW-0802">TPR repeat</keyword>
<dbReference type="EMBL" id="JAECZC010000055">
    <property type="protein sequence ID" value="MBH8565089.1"/>
    <property type="molecule type" value="Genomic_DNA"/>
</dbReference>
<feature type="repeat" description="TPR" evidence="1">
    <location>
        <begin position="247"/>
        <end position="280"/>
    </location>
</feature>
<comment type="caution">
    <text evidence="3">The sequence shown here is derived from an EMBL/GenBank/DDBJ whole genome shotgun (WGS) entry which is preliminary data.</text>
</comment>
<dbReference type="Proteomes" id="UP000632766">
    <property type="component" value="Unassembled WGS sequence"/>
</dbReference>
<evidence type="ECO:0000313" key="3">
    <source>
        <dbReference type="EMBL" id="MBH8565089.1"/>
    </source>
</evidence>
<dbReference type="Pfam" id="PF12770">
    <property type="entry name" value="CHAT"/>
    <property type="match status" value="1"/>
</dbReference>
<protein>
    <submittedName>
        <fullName evidence="3">CHAT domain-containing protein</fullName>
    </submittedName>
</protein>
<dbReference type="PROSITE" id="PS50293">
    <property type="entry name" value="TPR_REGION"/>
    <property type="match status" value="2"/>
</dbReference>
<dbReference type="PANTHER" id="PTHR10098:SF108">
    <property type="entry name" value="TETRATRICOPEPTIDE REPEAT PROTEIN 28"/>
    <property type="match status" value="1"/>
</dbReference>
<gene>
    <name evidence="3" type="ORF">I8748_23380</name>
</gene>
<feature type="repeat" description="TPR" evidence="1">
    <location>
        <begin position="287"/>
        <end position="320"/>
    </location>
</feature>
<proteinExistence type="predicted"/>
<evidence type="ECO:0000259" key="2">
    <source>
        <dbReference type="Pfam" id="PF12770"/>
    </source>
</evidence>
<accession>A0A8J7HZB8</accession>
<dbReference type="InterPro" id="IPR019734">
    <property type="entry name" value="TPR_rpt"/>
</dbReference>
<dbReference type="InterPro" id="IPR011990">
    <property type="entry name" value="TPR-like_helical_dom_sf"/>
</dbReference>